<sequence>LFNCHWNVTEFASLDNPKLSLSDGFRINLQFTRIQLEFIQAHPGSNRTLSVFDWRRAQSNDQSTRVVFMIMNHLTNSWESMFLEVKLWFTIAPSPTATC</sequence>
<name>A0A0R3TE05_RODNA</name>
<protein>
    <submittedName>
        <fullName evidence="1">Neur_chan_LBD domain-containing protein</fullName>
    </submittedName>
</protein>
<accession>A0A0R3TE05</accession>
<dbReference type="WBParaSite" id="HNAJ_0000529401-mRNA-1">
    <property type="protein sequence ID" value="HNAJ_0000529401-mRNA-1"/>
    <property type="gene ID" value="HNAJ_0000529401"/>
</dbReference>
<evidence type="ECO:0000313" key="1">
    <source>
        <dbReference type="WBParaSite" id="HNAJ_0000529401-mRNA-1"/>
    </source>
</evidence>
<dbReference type="AlphaFoldDB" id="A0A0R3TE05"/>
<proteinExistence type="predicted"/>
<reference evidence="1" key="1">
    <citation type="submission" date="2017-02" db="UniProtKB">
        <authorList>
            <consortium name="WormBaseParasite"/>
        </authorList>
    </citation>
    <scope>IDENTIFICATION</scope>
</reference>
<organism evidence="1">
    <name type="scientific">Rodentolepis nana</name>
    <name type="common">Dwarf tapeworm</name>
    <name type="synonym">Hymenolepis nana</name>
    <dbReference type="NCBI Taxonomy" id="102285"/>
    <lineage>
        <taxon>Eukaryota</taxon>
        <taxon>Metazoa</taxon>
        <taxon>Spiralia</taxon>
        <taxon>Lophotrochozoa</taxon>
        <taxon>Platyhelminthes</taxon>
        <taxon>Cestoda</taxon>
        <taxon>Eucestoda</taxon>
        <taxon>Cyclophyllidea</taxon>
        <taxon>Hymenolepididae</taxon>
        <taxon>Rodentolepis</taxon>
    </lineage>
</organism>